<gene>
    <name evidence="6" type="ORF">Agub_g15311</name>
</gene>
<keyword evidence="7" id="KW-1185">Reference proteome</keyword>
<dbReference type="AlphaFoldDB" id="A0AAD3HU42"/>
<sequence>MDYKAAKEEFVTGLTGTSKLEIFALTSTLPLTVIICEHATRAKAPMRRLVLELAIIVSPHLLLCTEAIPLGPTFAACLLLATACLLWTVVRPDRTHAERALRLDDLVGKRKSFLSVFRGALMLATCISILAVDFRTFPRRYAKTEVYGTGYMDLGVGGIILVAGAVSLAAAGPAADSLGGPSGAWKPEPLWRRVCASLRAA</sequence>
<reference evidence="6 7" key="1">
    <citation type="journal article" date="2021" name="Sci. Rep.">
        <title>Genome sequencing of the multicellular alga Astrephomene provides insights into convergent evolution of germ-soma differentiation.</title>
        <authorList>
            <person name="Yamashita S."/>
            <person name="Yamamoto K."/>
            <person name="Matsuzaki R."/>
            <person name="Suzuki S."/>
            <person name="Yamaguchi H."/>
            <person name="Hirooka S."/>
            <person name="Minakuchi Y."/>
            <person name="Miyagishima S."/>
            <person name="Kawachi M."/>
            <person name="Toyoda A."/>
            <person name="Nozaki H."/>
        </authorList>
    </citation>
    <scope>NUCLEOTIDE SEQUENCE [LARGE SCALE GENOMIC DNA]</scope>
    <source>
        <strain evidence="6 7">NIES-4017</strain>
    </source>
</reference>
<dbReference type="PANTHER" id="PTHR20661">
    <property type="entry name" value="PHOSPHATIDYLINOSITOL-GLYCAN BIOSYNTHESIS CLASS W PROTEIN"/>
    <property type="match status" value="1"/>
</dbReference>
<dbReference type="GO" id="GO:0016020">
    <property type="term" value="C:membrane"/>
    <property type="evidence" value="ECO:0007669"/>
    <property type="project" value="UniProtKB-SubCell"/>
</dbReference>
<dbReference type="InterPro" id="IPR009447">
    <property type="entry name" value="PIGW/GWT1"/>
</dbReference>
<feature type="transmembrane region" description="Helical" evidence="5">
    <location>
        <begin position="74"/>
        <end position="92"/>
    </location>
</feature>
<organism evidence="6 7">
    <name type="scientific">Astrephomene gubernaculifera</name>
    <dbReference type="NCBI Taxonomy" id="47775"/>
    <lineage>
        <taxon>Eukaryota</taxon>
        <taxon>Viridiplantae</taxon>
        <taxon>Chlorophyta</taxon>
        <taxon>core chlorophytes</taxon>
        <taxon>Chlorophyceae</taxon>
        <taxon>CS clade</taxon>
        <taxon>Chlamydomonadales</taxon>
        <taxon>Astrephomenaceae</taxon>
        <taxon>Astrephomene</taxon>
    </lineage>
</organism>
<dbReference type="Proteomes" id="UP001054857">
    <property type="component" value="Unassembled WGS sequence"/>
</dbReference>
<keyword evidence="2 5" id="KW-0812">Transmembrane</keyword>
<evidence type="ECO:0000256" key="3">
    <source>
        <dbReference type="ARBA" id="ARBA00022989"/>
    </source>
</evidence>
<evidence type="ECO:0000256" key="2">
    <source>
        <dbReference type="ARBA" id="ARBA00022692"/>
    </source>
</evidence>
<evidence type="ECO:0000256" key="5">
    <source>
        <dbReference type="SAM" id="Phobius"/>
    </source>
</evidence>
<dbReference type="GO" id="GO:0072659">
    <property type="term" value="P:protein localization to plasma membrane"/>
    <property type="evidence" value="ECO:0007669"/>
    <property type="project" value="TreeGrafter"/>
</dbReference>
<dbReference type="GO" id="GO:0032216">
    <property type="term" value="F:glucosaminyl-phosphatidylinositol O-acyltransferase activity"/>
    <property type="evidence" value="ECO:0007669"/>
    <property type="project" value="TreeGrafter"/>
</dbReference>
<dbReference type="PANTHER" id="PTHR20661:SF0">
    <property type="entry name" value="PHOSPHATIDYLINOSITOL-GLYCAN BIOSYNTHESIS CLASS W PROTEIN"/>
    <property type="match status" value="1"/>
</dbReference>
<feature type="transmembrane region" description="Helical" evidence="5">
    <location>
        <begin position="113"/>
        <end position="134"/>
    </location>
</feature>
<name>A0AAD3HU42_9CHLO</name>
<dbReference type="Pfam" id="PF06423">
    <property type="entry name" value="GWT1"/>
    <property type="match status" value="1"/>
</dbReference>
<evidence type="ECO:0000256" key="1">
    <source>
        <dbReference type="ARBA" id="ARBA00004141"/>
    </source>
</evidence>
<keyword evidence="3 5" id="KW-1133">Transmembrane helix</keyword>
<comment type="caution">
    <text evidence="6">The sequence shown here is derived from an EMBL/GenBank/DDBJ whole genome shotgun (WGS) entry which is preliminary data.</text>
</comment>
<evidence type="ECO:0000313" key="6">
    <source>
        <dbReference type="EMBL" id="GFR52685.1"/>
    </source>
</evidence>
<feature type="non-terminal residue" evidence="6">
    <location>
        <position position="201"/>
    </location>
</feature>
<evidence type="ECO:0000313" key="7">
    <source>
        <dbReference type="Proteomes" id="UP001054857"/>
    </source>
</evidence>
<dbReference type="EMBL" id="BMAR01000069">
    <property type="protein sequence ID" value="GFR52685.1"/>
    <property type="molecule type" value="Genomic_DNA"/>
</dbReference>
<proteinExistence type="predicted"/>
<keyword evidence="4 5" id="KW-0472">Membrane</keyword>
<evidence type="ECO:0000256" key="4">
    <source>
        <dbReference type="ARBA" id="ARBA00023136"/>
    </source>
</evidence>
<protein>
    <submittedName>
        <fullName evidence="6">Uncharacterized protein</fullName>
    </submittedName>
</protein>
<accession>A0AAD3HU42</accession>
<comment type="subcellular location">
    <subcellularLocation>
        <location evidence="1">Membrane</location>
        <topology evidence="1">Multi-pass membrane protein</topology>
    </subcellularLocation>
</comment>
<feature type="transmembrane region" description="Helical" evidence="5">
    <location>
        <begin position="154"/>
        <end position="175"/>
    </location>
</feature>
<dbReference type="GO" id="GO:0006506">
    <property type="term" value="P:GPI anchor biosynthetic process"/>
    <property type="evidence" value="ECO:0007669"/>
    <property type="project" value="InterPro"/>
</dbReference>
<dbReference type="GO" id="GO:0005783">
    <property type="term" value="C:endoplasmic reticulum"/>
    <property type="evidence" value="ECO:0007669"/>
    <property type="project" value="TreeGrafter"/>
</dbReference>